<dbReference type="AlphaFoldDB" id="W2TVC1"/>
<evidence type="ECO:0000313" key="1">
    <source>
        <dbReference type="EMBL" id="ETN86045.1"/>
    </source>
</evidence>
<organism evidence="1 2">
    <name type="scientific">Necator americanus</name>
    <name type="common">Human hookworm</name>
    <dbReference type="NCBI Taxonomy" id="51031"/>
    <lineage>
        <taxon>Eukaryota</taxon>
        <taxon>Metazoa</taxon>
        <taxon>Ecdysozoa</taxon>
        <taxon>Nematoda</taxon>
        <taxon>Chromadorea</taxon>
        <taxon>Rhabditida</taxon>
        <taxon>Rhabditina</taxon>
        <taxon>Rhabditomorpha</taxon>
        <taxon>Strongyloidea</taxon>
        <taxon>Ancylostomatidae</taxon>
        <taxon>Bunostominae</taxon>
        <taxon>Necator</taxon>
    </lineage>
</organism>
<dbReference type="Proteomes" id="UP000053676">
    <property type="component" value="Unassembled WGS sequence"/>
</dbReference>
<protein>
    <submittedName>
        <fullName evidence="1">Uncharacterized protein</fullName>
    </submittedName>
</protein>
<keyword evidence="2" id="KW-1185">Reference proteome</keyword>
<dbReference type="KEGG" id="nai:NECAME_16517"/>
<sequence>MDFFLALCNIRTLRREGSFAARTEIEHIADRTIQTWSYALECHHHAPICQVRHQRRSDYEAGMQ</sequence>
<dbReference type="EMBL" id="KI657612">
    <property type="protein sequence ID" value="ETN86045.1"/>
    <property type="molecule type" value="Genomic_DNA"/>
</dbReference>
<proteinExistence type="predicted"/>
<gene>
    <name evidence="1" type="ORF">NECAME_16517</name>
</gene>
<reference evidence="2" key="1">
    <citation type="journal article" date="2014" name="Nat. Genet.">
        <title>Genome of the human hookworm Necator americanus.</title>
        <authorList>
            <person name="Tang Y.T."/>
            <person name="Gao X."/>
            <person name="Rosa B.A."/>
            <person name="Abubucker S."/>
            <person name="Hallsworth-Pepin K."/>
            <person name="Martin J."/>
            <person name="Tyagi R."/>
            <person name="Heizer E."/>
            <person name="Zhang X."/>
            <person name="Bhonagiri-Palsikar V."/>
            <person name="Minx P."/>
            <person name="Warren W.C."/>
            <person name="Wang Q."/>
            <person name="Zhan B."/>
            <person name="Hotez P.J."/>
            <person name="Sternberg P.W."/>
            <person name="Dougall A."/>
            <person name="Gaze S.T."/>
            <person name="Mulvenna J."/>
            <person name="Sotillo J."/>
            <person name="Ranganathan S."/>
            <person name="Rabelo E.M."/>
            <person name="Wilson R.K."/>
            <person name="Felgner P.L."/>
            <person name="Bethony J."/>
            <person name="Hawdon J.M."/>
            <person name="Gasser R.B."/>
            <person name="Loukas A."/>
            <person name="Mitreva M."/>
        </authorList>
    </citation>
    <scope>NUCLEOTIDE SEQUENCE [LARGE SCALE GENOMIC DNA]</scope>
</reference>
<name>W2TVC1_NECAM</name>
<evidence type="ECO:0000313" key="2">
    <source>
        <dbReference type="Proteomes" id="UP000053676"/>
    </source>
</evidence>
<accession>W2TVC1</accession>